<feature type="domain" description="HTH iclR-type" evidence="4">
    <location>
        <begin position="12"/>
        <end position="74"/>
    </location>
</feature>
<dbReference type="AlphaFoldDB" id="H1SBM3"/>
<evidence type="ECO:0000259" key="5">
    <source>
        <dbReference type="PROSITE" id="PS51078"/>
    </source>
</evidence>
<keyword evidence="1" id="KW-0805">Transcription regulation</keyword>
<evidence type="ECO:0000256" key="2">
    <source>
        <dbReference type="ARBA" id="ARBA00023125"/>
    </source>
</evidence>
<dbReference type="InterPro" id="IPR050707">
    <property type="entry name" value="HTH_MetabolicPath_Reg"/>
</dbReference>
<dbReference type="SUPFAM" id="SSF55781">
    <property type="entry name" value="GAF domain-like"/>
    <property type="match status" value="1"/>
</dbReference>
<dbReference type="Pfam" id="PF01614">
    <property type="entry name" value="IclR_C"/>
    <property type="match status" value="1"/>
</dbReference>
<evidence type="ECO:0000313" key="7">
    <source>
        <dbReference type="Proteomes" id="UP000005808"/>
    </source>
</evidence>
<evidence type="ECO:0000256" key="3">
    <source>
        <dbReference type="ARBA" id="ARBA00023163"/>
    </source>
</evidence>
<dbReference type="PANTHER" id="PTHR30136">
    <property type="entry name" value="HELIX-TURN-HELIX TRANSCRIPTIONAL REGULATOR, ICLR FAMILY"/>
    <property type="match status" value="1"/>
</dbReference>
<keyword evidence="2" id="KW-0238">DNA-binding</keyword>
<evidence type="ECO:0000313" key="6">
    <source>
        <dbReference type="EMBL" id="EHP40076.1"/>
    </source>
</evidence>
<feature type="domain" description="IclR-ED" evidence="5">
    <location>
        <begin position="75"/>
        <end position="263"/>
    </location>
</feature>
<sequence length="271" mass="29174">MNYIGISREFAMSGVLRTLGILEYLCTQVEAVPLAAIADDLDIPRSACHRLLVDLKNAGYVRQLREHGDYILTTKLVGMGLGFLATSGIVDIAQTRLDRLADTSGELVRLAIVDGDRLTWVAKAQGALRGLRYDPDMGMDTILSCSATGHAWMQTMTDERALELVSRQGFGQPNQYGPNAPTTIKALLGFIHRARERGYATINEVFAPAMTAMAAPVQRRGGYPAIGVISIAGPLSRLTEQRMKELGPALLAAATELALASSASALFNRAV</sequence>
<dbReference type="InterPro" id="IPR005471">
    <property type="entry name" value="Tscrpt_reg_IclR_N"/>
</dbReference>
<name>H1SBM3_9BURK</name>
<dbReference type="InterPro" id="IPR036390">
    <property type="entry name" value="WH_DNA-bd_sf"/>
</dbReference>
<dbReference type="InterPro" id="IPR014757">
    <property type="entry name" value="Tscrpt_reg_IclR_C"/>
</dbReference>
<dbReference type="PROSITE" id="PS51078">
    <property type="entry name" value="ICLR_ED"/>
    <property type="match status" value="1"/>
</dbReference>
<evidence type="ECO:0000259" key="4">
    <source>
        <dbReference type="PROSITE" id="PS51077"/>
    </source>
</evidence>
<organism evidence="6 7">
    <name type="scientific">Cupriavidus basilensis OR16</name>
    <dbReference type="NCBI Taxonomy" id="1127483"/>
    <lineage>
        <taxon>Bacteria</taxon>
        <taxon>Pseudomonadati</taxon>
        <taxon>Pseudomonadota</taxon>
        <taxon>Betaproteobacteria</taxon>
        <taxon>Burkholderiales</taxon>
        <taxon>Burkholderiaceae</taxon>
        <taxon>Cupriavidus</taxon>
    </lineage>
</organism>
<dbReference type="InterPro" id="IPR029016">
    <property type="entry name" value="GAF-like_dom_sf"/>
</dbReference>
<reference evidence="6 7" key="1">
    <citation type="journal article" date="2012" name="J. Bacteriol.">
        <title>De Novo Genome Project of Cupriavidus basilensis OR16.</title>
        <authorList>
            <person name="Cserhati M."/>
            <person name="Kriszt B."/>
            <person name="Szoboszlay S."/>
            <person name="Toth A."/>
            <person name="Szabo I."/>
            <person name="Tancsics A."/>
            <person name="Nagy I."/>
            <person name="Horvath B."/>
            <person name="Nagy I."/>
            <person name="Kukolya J."/>
        </authorList>
    </citation>
    <scope>NUCLEOTIDE SEQUENCE [LARGE SCALE GENOMIC DNA]</scope>
    <source>
        <strain evidence="6 7">OR16</strain>
    </source>
</reference>
<dbReference type="InterPro" id="IPR036388">
    <property type="entry name" value="WH-like_DNA-bd_sf"/>
</dbReference>
<protein>
    <submittedName>
        <fullName evidence="6">IclR family transcriptional regulator</fullName>
    </submittedName>
</protein>
<dbReference type="GO" id="GO:0003700">
    <property type="term" value="F:DNA-binding transcription factor activity"/>
    <property type="evidence" value="ECO:0007669"/>
    <property type="project" value="TreeGrafter"/>
</dbReference>
<dbReference type="Proteomes" id="UP000005808">
    <property type="component" value="Unassembled WGS sequence"/>
</dbReference>
<dbReference type="SMART" id="SM00346">
    <property type="entry name" value="HTH_ICLR"/>
    <property type="match status" value="1"/>
</dbReference>
<evidence type="ECO:0000256" key="1">
    <source>
        <dbReference type="ARBA" id="ARBA00023015"/>
    </source>
</evidence>
<accession>H1SBM3</accession>
<gene>
    <name evidence="6" type="ORF">OR16_27914</name>
</gene>
<dbReference type="PATRIC" id="fig|1127483.3.peg.5566"/>
<comment type="caution">
    <text evidence="6">The sequence shown here is derived from an EMBL/GenBank/DDBJ whole genome shotgun (WGS) entry which is preliminary data.</text>
</comment>
<dbReference type="PROSITE" id="PS51077">
    <property type="entry name" value="HTH_ICLR"/>
    <property type="match status" value="1"/>
</dbReference>
<dbReference type="PANTHER" id="PTHR30136:SF35">
    <property type="entry name" value="HTH-TYPE TRANSCRIPTIONAL REGULATOR RV1719"/>
    <property type="match status" value="1"/>
</dbReference>
<dbReference type="SUPFAM" id="SSF46785">
    <property type="entry name" value="Winged helix' DNA-binding domain"/>
    <property type="match status" value="1"/>
</dbReference>
<dbReference type="Gene3D" id="3.30.450.40">
    <property type="match status" value="1"/>
</dbReference>
<keyword evidence="3" id="KW-0804">Transcription</keyword>
<dbReference type="GO" id="GO:0045892">
    <property type="term" value="P:negative regulation of DNA-templated transcription"/>
    <property type="evidence" value="ECO:0007669"/>
    <property type="project" value="TreeGrafter"/>
</dbReference>
<dbReference type="Pfam" id="PF09339">
    <property type="entry name" value="HTH_IclR"/>
    <property type="match status" value="1"/>
</dbReference>
<dbReference type="EMBL" id="AHJE01000074">
    <property type="protein sequence ID" value="EHP40076.1"/>
    <property type="molecule type" value="Genomic_DNA"/>
</dbReference>
<proteinExistence type="predicted"/>
<dbReference type="GO" id="GO:0003677">
    <property type="term" value="F:DNA binding"/>
    <property type="evidence" value="ECO:0007669"/>
    <property type="project" value="UniProtKB-KW"/>
</dbReference>
<dbReference type="Gene3D" id="1.10.10.10">
    <property type="entry name" value="Winged helix-like DNA-binding domain superfamily/Winged helix DNA-binding domain"/>
    <property type="match status" value="1"/>
</dbReference>